<feature type="region of interest" description="Disordered" evidence="1">
    <location>
        <begin position="1"/>
        <end position="38"/>
    </location>
</feature>
<keyword evidence="3" id="KW-1185">Reference proteome</keyword>
<proteinExistence type="predicted"/>
<evidence type="ECO:0000313" key="3">
    <source>
        <dbReference type="Proteomes" id="UP000485058"/>
    </source>
</evidence>
<name>A0A699Y8Q5_HAELA</name>
<evidence type="ECO:0000256" key="1">
    <source>
        <dbReference type="SAM" id="MobiDB-lite"/>
    </source>
</evidence>
<accession>A0A699Y8Q5</accession>
<reference evidence="2 3" key="1">
    <citation type="submission" date="2020-02" db="EMBL/GenBank/DDBJ databases">
        <title>Draft genome sequence of Haematococcus lacustris strain NIES-144.</title>
        <authorList>
            <person name="Morimoto D."/>
            <person name="Nakagawa S."/>
            <person name="Yoshida T."/>
            <person name="Sawayama S."/>
        </authorList>
    </citation>
    <scope>NUCLEOTIDE SEQUENCE [LARGE SCALE GENOMIC DNA]</scope>
    <source>
        <strain evidence="2 3">NIES-144</strain>
    </source>
</reference>
<feature type="non-terminal residue" evidence="2">
    <location>
        <position position="1"/>
    </location>
</feature>
<gene>
    <name evidence="2" type="ORF">HaLaN_01085</name>
</gene>
<evidence type="ECO:0000313" key="2">
    <source>
        <dbReference type="EMBL" id="GFH06453.1"/>
    </source>
</evidence>
<dbReference type="AlphaFoldDB" id="A0A699Y8Q5"/>
<dbReference type="Proteomes" id="UP000485058">
    <property type="component" value="Unassembled WGS sequence"/>
</dbReference>
<protein>
    <submittedName>
        <fullName evidence="2">Uncharacterized protein</fullName>
    </submittedName>
</protein>
<comment type="caution">
    <text evidence="2">The sequence shown here is derived from an EMBL/GenBank/DDBJ whole genome shotgun (WGS) entry which is preliminary data.</text>
</comment>
<organism evidence="2 3">
    <name type="scientific">Haematococcus lacustris</name>
    <name type="common">Green alga</name>
    <name type="synonym">Haematococcus pluvialis</name>
    <dbReference type="NCBI Taxonomy" id="44745"/>
    <lineage>
        <taxon>Eukaryota</taxon>
        <taxon>Viridiplantae</taxon>
        <taxon>Chlorophyta</taxon>
        <taxon>core chlorophytes</taxon>
        <taxon>Chlorophyceae</taxon>
        <taxon>CS clade</taxon>
        <taxon>Chlamydomonadales</taxon>
        <taxon>Haematococcaceae</taxon>
        <taxon>Haematococcus</taxon>
    </lineage>
</organism>
<sequence length="77" mass="8192">MDLVGLAAPQLADSQLAHKPSESGRSSQASEDWEQQPGALAAAPKLWASQASPSLPTSCHQLSLYLRRRSCKGLAYA</sequence>
<dbReference type="EMBL" id="BLLF01000039">
    <property type="protein sequence ID" value="GFH06453.1"/>
    <property type="molecule type" value="Genomic_DNA"/>
</dbReference>